<evidence type="ECO:0000313" key="3">
    <source>
        <dbReference type="Proteomes" id="UP001596174"/>
    </source>
</evidence>
<protein>
    <submittedName>
        <fullName evidence="2">Uncharacterized protein</fullName>
    </submittedName>
</protein>
<comment type="caution">
    <text evidence="2">The sequence shown here is derived from an EMBL/GenBank/DDBJ whole genome shotgun (WGS) entry which is preliminary data.</text>
</comment>
<accession>A0ABW1G6C5</accession>
<keyword evidence="3" id="KW-1185">Reference proteome</keyword>
<gene>
    <name evidence="2" type="ORF">ACFP3V_16130</name>
</gene>
<evidence type="ECO:0000256" key="1">
    <source>
        <dbReference type="SAM" id="MobiDB-lite"/>
    </source>
</evidence>
<dbReference type="RefSeq" id="WP_380583893.1">
    <property type="nucleotide sequence ID" value="NZ_JBHSQJ010000064.1"/>
</dbReference>
<dbReference type="EMBL" id="JBHSQJ010000064">
    <property type="protein sequence ID" value="MFC5908736.1"/>
    <property type="molecule type" value="Genomic_DNA"/>
</dbReference>
<sequence>MPLRWLGSVCAAGALLVGAGVLVVQDLQAGGAATPGSRVPLANQRPSPLPPAPSESVLTVPDPASPGGRAVCPTGSVPSIMLSGSRFSPAPKGGSEFAAGTYTVDLTGQINNETAEPLIVDGVHASVNGRAWHPAVHAPHTVPPYSSAPIRVRGTWTNSAPGPLTFGTSLAWSWQNPALAACQERGLIPDD</sequence>
<name>A0ABW1G6C5_9ACTN</name>
<evidence type="ECO:0000313" key="2">
    <source>
        <dbReference type="EMBL" id="MFC5908736.1"/>
    </source>
</evidence>
<dbReference type="Proteomes" id="UP001596174">
    <property type="component" value="Unassembled WGS sequence"/>
</dbReference>
<proteinExistence type="predicted"/>
<feature type="region of interest" description="Disordered" evidence="1">
    <location>
        <begin position="33"/>
        <end position="57"/>
    </location>
</feature>
<organism evidence="2 3">
    <name type="scientific">Streptacidiphilus monticola</name>
    <dbReference type="NCBI Taxonomy" id="2161674"/>
    <lineage>
        <taxon>Bacteria</taxon>
        <taxon>Bacillati</taxon>
        <taxon>Actinomycetota</taxon>
        <taxon>Actinomycetes</taxon>
        <taxon>Kitasatosporales</taxon>
        <taxon>Streptomycetaceae</taxon>
        <taxon>Streptacidiphilus</taxon>
    </lineage>
</organism>
<reference evidence="3" key="1">
    <citation type="journal article" date="2019" name="Int. J. Syst. Evol. Microbiol.">
        <title>The Global Catalogue of Microorganisms (GCM) 10K type strain sequencing project: providing services to taxonomists for standard genome sequencing and annotation.</title>
        <authorList>
            <consortium name="The Broad Institute Genomics Platform"/>
            <consortium name="The Broad Institute Genome Sequencing Center for Infectious Disease"/>
            <person name="Wu L."/>
            <person name="Ma J."/>
        </authorList>
    </citation>
    <scope>NUCLEOTIDE SEQUENCE [LARGE SCALE GENOMIC DNA]</scope>
    <source>
        <strain evidence="3">JCM 4816</strain>
    </source>
</reference>